<organism evidence="2 3">
    <name type="scientific">Lyophyllum shimeji</name>
    <name type="common">Hon-shimeji</name>
    <name type="synonym">Tricholoma shimeji</name>
    <dbReference type="NCBI Taxonomy" id="47721"/>
    <lineage>
        <taxon>Eukaryota</taxon>
        <taxon>Fungi</taxon>
        <taxon>Dikarya</taxon>
        <taxon>Basidiomycota</taxon>
        <taxon>Agaricomycotina</taxon>
        <taxon>Agaricomycetes</taxon>
        <taxon>Agaricomycetidae</taxon>
        <taxon>Agaricales</taxon>
        <taxon>Tricholomatineae</taxon>
        <taxon>Lyophyllaceae</taxon>
        <taxon>Lyophyllum</taxon>
    </lineage>
</organism>
<feature type="region of interest" description="Disordered" evidence="1">
    <location>
        <begin position="260"/>
        <end position="285"/>
    </location>
</feature>
<name>A0A9P3PNL3_LYOSH</name>
<dbReference type="SUPFAM" id="SSF52540">
    <property type="entry name" value="P-loop containing nucleoside triphosphate hydrolases"/>
    <property type="match status" value="1"/>
</dbReference>
<dbReference type="InterPro" id="IPR027417">
    <property type="entry name" value="P-loop_NTPase"/>
</dbReference>
<dbReference type="Gene3D" id="3.40.50.300">
    <property type="entry name" value="P-loop containing nucleotide triphosphate hydrolases"/>
    <property type="match status" value="1"/>
</dbReference>
<evidence type="ECO:0000313" key="3">
    <source>
        <dbReference type="Proteomes" id="UP001063166"/>
    </source>
</evidence>
<dbReference type="AlphaFoldDB" id="A0A9P3PNL3"/>
<sequence>MYLRRNTCRIVAATKTFFENKFNSMAQSANTASVFEDEDAWREIEQLGLEDTMVMPYLAVFYFDFPGLKSSKKENIGLDLPPGVLAPHCHTPSSACLPATPVLVSITGSTAFSIRHLRSPALLLRAYKRFPSSLPRARVHYSRFRNIVHQKTVGCLFNLDEPKGAAPIPGTTQIRGSMSLCNDAVCFPRPFFHAEYQPRGDSIESKIAIRVAHRICRPSLQLHVPDGMRSPQGCDEPSRCVGPYIYTGYPIMTAYYTPHSNTRPAKSQKKAQQSSSSSGDIYMADPRDTDVVVPVLGQTGAGKSTFINNLLGEKAAPVNEGLDP</sequence>
<gene>
    <name evidence="2" type="ORF">LshimejAT787_0702370</name>
</gene>
<comment type="caution">
    <text evidence="2">The sequence shown here is derived from an EMBL/GenBank/DDBJ whole genome shotgun (WGS) entry which is preliminary data.</text>
</comment>
<dbReference type="EMBL" id="BRPK01000007">
    <property type="protein sequence ID" value="GLB39727.1"/>
    <property type="molecule type" value="Genomic_DNA"/>
</dbReference>
<keyword evidence="3" id="KW-1185">Reference proteome</keyword>
<proteinExistence type="predicted"/>
<dbReference type="OrthoDB" id="8954335at2759"/>
<evidence type="ECO:0008006" key="4">
    <source>
        <dbReference type="Google" id="ProtNLM"/>
    </source>
</evidence>
<evidence type="ECO:0000313" key="2">
    <source>
        <dbReference type="EMBL" id="GLB39727.1"/>
    </source>
</evidence>
<protein>
    <recommendedName>
        <fullName evidence="4">G domain-containing protein</fullName>
    </recommendedName>
</protein>
<accession>A0A9P3PNL3</accession>
<evidence type="ECO:0000256" key="1">
    <source>
        <dbReference type="SAM" id="MobiDB-lite"/>
    </source>
</evidence>
<reference evidence="2" key="1">
    <citation type="submission" date="2022-07" db="EMBL/GenBank/DDBJ databases">
        <title>The genome of Lyophyllum shimeji provides insight into the initial evolution of ectomycorrhizal fungal genome.</title>
        <authorList>
            <person name="Kobayashi Y."/>
            <person name="Shibata T."/>
            <person name="Hirakawa H."/>
            <person name="Shigenobu S."/>
            <person name="Nishiyama T."/>
            <person name="Yamada A."/>
            <person name="Hasebe M."/>
            <person name="Kawaguchi M."/>
        </authorList>
    </citation>
    <scope>NUCLEOTIDE SEQUENCE</scope>
    <source>
        <strain evidence="2">AT787</strain>
    </source>
</reference>
<dbReference type="Proteomes" id="UP001063166">
    <property type="component" value="Unassembled WGS sequence"/>
</dbReference>